<keyword evidence="6" id="KW-1133">Transmembrane helix</keyword>
<keyword evidence="6" id="KW-0472">Membrane</keyword>
<dbReference type="PANTHER" id="PTHR42953">
    <property type="entry name" value="HIGH-AFFINITY ZINC UPTAKE SYSTEM PROTEIN ZNUA-RELATED"/>
    <property type="match status" value="1"/>
</dbReference>
<dbReference type="PANTHER" id="PTHR42953:SF1">
    <property type="entry name" value="METAL-BINDING PROTEIN HI_0362-RELATED"/>
    <property type="match status" value="1"/>
</dbReference>
<dbReference type="InterPro" id="IPR006127">
    <property type="entry name" value="ZnuA-like"/>
</dbReference>
<keyword evidence="6" id="KW-0812">Transmembrane</keyword>
<evidence type="ECO:0000256" key="1">
    <source>
        <dbReference type="ARBA" id="ARBA00004196"/>
    </source>
</evidence>
<evidence type="ECO:0000313" key="8">
    <source>
        <dbReference type="Proteomes" id="UP000184035"/>
    </source>
</evidence>
<dbReference type="GO" id="GO:0030001">
    <property type="term" value="P:metal ion transport"/>
    <property type="evidence" value="ECO:0007669"/>
    <property type="project" value="InterPro"/>
</dbReference>
<dbReference type="GO" id="GO:0046872">
    <property type="term" value="F:metal ion binding"/>
    <property type="evidence" value="ECO:0007669"/>
    <property type="project" value="UniProtKB-KW"/>
</dbReference>
<organism evidence="7 8">
    <name type="scientific">Clostridium fallax</name>
    <dbReference type="NCBI Taxonomy" id="1533"/>
    <lineage>
        <taxon>Bacteria</taxon>
        <taxon>Bacillati</taxon>
        <taxon>Bacillota</taxon>
        <taxon>Clostridia</taxon>
        <taxon>Eubacteriales</taxon>
        <taxon>Clostridiaceae</taxon>
        <taxon>Clostridium</taxon>
    </lineage>
</organism>
<keyword evidence="5" id="KW-0175">Coiled coil</keyword>
<comment type="subcellular location">
    <subcellularLocation>
        <location evidence="1">Cell envelope</location>
    </subcellularLocation>
</comment>
<dbReference type="Proteomes" id="UP000184035">
    <property type="component" value="Unassembled WGS sequence"/>
</dbReference>
<proteinExistence type="predicted"/>
<keyword evidence="4" id="KW-0732">Signal</keyword>
<feature type="coiled-coil region" evidence="5">
    <location>
        <begin position="189"/>
        <end position="254"/>
    </location>
</feature>
<keyword evidence="3" id="KW-0479">Metal-binding</keyword>
<dbReference type="AlphaFoldDB" id="A0A1M4VD50"/>
<evidence type="ECO:0000256" key="4">
    <source>
        <dbReference type="ARBA" id="ARBA00022729"/>
    </source>
</evidence>
<accession>A0A1M4VD50</accession>
<dbReference type="SUPFAM" id="SSF53807">
    <property type="entry name" value="Helical backbone' metal receptor"/>
    <property type="match status" value="1"/>
</dbReference>
<evidence type="ECO:0000256" key="6">
    <source>
        <dbReference type="SAM" id="Phobius"/>
    </source>
</evidence>
<dbReference type="EMBL" id="FQVM01000007">
    <property type="protein sequence ID" value="SHE66901.1"/>
    <property type="molecule type" value="Genomic_DNA"/>
</dbReference>
<keyword evidence="8" id="KW-1185">Reference proteome</keyword>
<dbReference type="Gene3D" id="3.40.50.1980">
    <property type="entry name" value="Nitrogenase molybdenum iron protein domain"/>
    <property type="match status" value="1"/>
</dbReference>
<evidence type="ECO:0000313" key="7">
    <source>
        <dbReference type="EMBL" id="SHE66901.1"/>
    </source>
</evidence>
<evidence type="ECO:0000256" key="5">
    <source>
        <dbReference type="SAM" id="Coils"/>
    </source>
</evidence>
<protein>
    <submittedName>
        <fullName evidence="7">ABC-type Zn uptake system ZnuABC, Zn-binding component ZnuA</fullName>
    </submittedName>
</protein>
<dbReference type="GO" id="GO:0030313">
    <property type="term" value="C:cell envelope"/>
    <property type="evidence" value="ECO:0007669"/>
    <property type="project" value="UniProtKB-SubCell"/>
</dbReference>
<name>A0A1M4VD50_9CLOT</name>
<gene>
    <name evidence="7" type="ORF">SAMN05443638_10777</name>
</gene>
<dbReference type="InterPro" id="IPR050492">
    <property type="entry name" value="Bact_metal-bind_prot9"/>
</dbReference>
<feature type="transmembrane region" description="Helical" evidence="6">
    <location>
        <begin position="12"/>
        <end position="29"/>
    </location>
</feature>
<evidence type="ECO:0000256" key="2">
    <source>
        <dbReference type="ARBA" id="ARBA00022448"/>
    </source>
</evidence>
<evidence type="ECO:0000256" key="3">
    <source>
        <dbReference type="ARBA" id="ARBA00022723"/>
    </source>
</evidence>
<dbReference type="STRING" id="1533.SAMN05443638_10777"/>
<reference evidence="7 8" key="1">
    <citation type="submission" date="2016-11" db="EMBL/GenBank/DDBJ databases">
        <authorList>
            <person name="Jaros S."/>
            <person name="Januszkiewicz K."/>
            <person name="Wedrychowicz H."/>
        </authorList>
    </citation>
    <scope>NUCLEOTIDE SEQUENCE [LARGE SCALE GENOMIC DNA]</scope>
    <source>
        <strain evidence="7 8">DSM 2631</strain>
    </source>
</reference>
<sequence>MLKKFNLKKFTFLLIIINIIFFIGLTLNSKPQVTSNVSAEEREVYLNILTTDKLAYSMVKSIVKDKHYVQYMFTDENQILNYKYTDDSINNVSNMDLFIYMGTGYEPWINDFIGELKKGKVGIINASRGIRTINYDEVKTLNTYDFKTNPYYWLSPEDLKISLYNIKSAIQEKDPKNREYYEENYNIILENLDDVLKIFNEKISNLKQNHIQVIGSNLDYLMRYLGVNYSKIKQEELEQKIRELEENNLIDNKEKNKENNICNIVFFDNNDEFTKYSDRLTNLNYKCILVNKPNSLESYKNYISTLGETLDKLINENANLENSGENNTSS</sequence>
<keyword evidence="2" id="KW-0813">Transport</keyword>
<dbReference type="Pfam" id="PF01297">
    <property type="entry name" value="ZnuA"/>
    <property type="match status" value="1"/>
</dbReference>